<comment type="caution">
    <text evidence="2">The sequence shown here is derived from an EMBL/GenBank/DDBJ whole genome shotgun (WGS) entry which is preliminary data.</text>
</comment>
<organism evidence="2">
    <name type="scientific">marine sediment metagenome</name>
    <dbReference type="NCBI Taxonomy" id="412755"/>
    <lineage>
        <taxon>unclassified sequences</taxon>
        <taxon>metagenomes</taxon>
        <taxon>ecological metagenomes</taxon>
    </lineage>
</organism>
<name>A0A0F9R8P0_9ZZZZ</name>
<accession>A0A0F9R8P0</accession>
<dbReference type="InterPro" id="IPR029062">
    <property type="entry name" value="Class_I_gatase-like"/>
</dbReference>
<dbReference type="AlphaFoldDB" id="A0A0F9R8P0"/>
<dbReference type="Pfam" id="PF06283">
    <property type="entry name" value="ThuA"/>
    <property type="match status" value="1"/>
</dbReference>
<dbReference type="EMBL" id="LAZR01003887">
    <property type="protein sequence ID" value="KKN13773.1"/>
    <property type="molecule type" value="Genomic_DNA"/>
</dbReference>
<dbReference type="PANTHER" id="PTHR40469:SF2">
    <property type="entry name" value="GALACTOSE-BINDING DOMAIN-LIKE SUPERFAMILY PROTEIN"/>
    <property type="match status" value="1"/>
</dbReference>
<dbReference type="InterPro" id="IPR029010">
    <property type="entry name" value="ThuA-like"/>
</dbReference>
<evidence type="ECO:0000259" key="1">
    <source>
        <dbReference type="Pfam" id="PF06283"/>
    </source>
</evidence>
<gene>
    <name evidence="2" type="ORF">LCGC14_1002940</name>
</gene>
<reference evidence="2" key="1">
    <citation type="journal article" date="2015" name="Nature">
        <title>Complex archaea that bridge the gap between prokaryotes and eukaryotes.</title>
        <authorList>
            <person name="Spang A."/>
            <person name="Saw J.H."/>
            <person name="Jorgensen S.L."/>
            <person name="Zaremba-Niedzwiedzka K."/>
            <person name="Martijn J."/>
            <person name="Lind A.E."/>
            <person name="van Eijk R."/>
            <person name="Schleper C."/>
            <person name="Guy L."/>
            <person name="Ettema T.J."/>
        </authorList>
    </citation>
    <scope>NUCLEOTIDE SEQUENCE</scope>
</reference>
<feature type="domain" description="ThuA-like" evidence="1">
    <location>
        <begin position="52"/>
        <end position="292"/>
    </location>
</feature>
<protein>
    <recommendedName>
        <fullName evidence="1">ThuA-like domain-containing protein</fullName>
    </recommendedName>
</protein>
<sequence length="308" mass="35080">MSKITTVFFLLFFSVSTIAQNVEPFEITEEWLVKIESLVPSAPTVKNVTKKNILVFSRATGFDHWTIPHNIEMLKILAKKSKAFTINVGYDIANFELKNLKKYDAVIFNNCNPSGPKRDLFWDLLKMNTSLTDDEIGGKAAIYEQNMLDYVSKGGGLMIMHGAITVQNNSKAFSQMTGGSFDYHPKQQEIHVKEVDMKHPLVKAFNGKGLVHIDEPYFFNNAYFDYNFRPLLYMNVTELEGVKKDVSNKTVYISWIKKYGKGRVFYSAPAHNAQSLSNPELLQFFLDGIQYVVGDLKCDDSPMENIKH</sequence>
<dbReference type="Gene3D" id="3.40.50.880">
    <property type="match status" value="1"/>
</dbReference>
<proteinExistence type="predicted"/>
<dbReference type="SUPFAM" id="SSF52317">
    <property type="entry name" value="Class I glutamine amidotransferase-like"/>
    <property type="match status" value="1"/>
</dbReference>
<evidence type="ECO:0000313" key="2">
    <source>
        <dbReference type="EMBL" id="KKN13773.1"/>
    </source>
</evidence>
<dbReference type="PANTHER" id="PTHR40469">
    <property type="entry name" value="SECRETED GLYCOSYL HYDROLASE"/>
    <property type="match status" value="1"/>
</dbReference>